<evidence type="ECO:0000256" key="1">
    <source>
        <dbReference type="SAM" id="MobiDB-lite"/>
    </source>
</evidence>
<proteinExistence type="predicted"/>
<organism evidence="2 3">
    <name type="scientific">Trichomalopsis sarcophagae</name>
    <dbReference type="NCBI Taxonomy" id="543379"/>
    <lineage>
        <taxon>Eukaryota</taxon>
        <taxon>Metazoa</taxon>
        <taxon>Ecdysozoa</taxon>
        <taxon>Arthropoda</taxon>
        <taxon>Hexapoda</taxon>
        <taxon>Insecta</taxon>
        <taxon>Pterygota</taxon>
        <taxon>Neoptera</taxon>
        <taxon>Endopterygota</taxon>
        <taxon>Hymenoptera</taxon>
        <taxon>Apocrita</taxon>
        <taxon>Proctotrupomorpha</taxon>
        <taxon>Chalcidoidea</taxon>
        <taxon>Pteromalidae</taxon>
        <taxon>Pteromalinae</taxon>
        <taxon>Trichomalopsis</taxon>
    </lineage>
</organism>
<sequence length="82" mass="9282">PGVTLSHKWSPRTDALLIKRRRKLGPAKIYTLSPRTTEGTRSSARANASRHSTRRGQSRNDYKITPNRIGLKPRIALSIRAY</sequence>
<protein>
    <submittedName>
        <fullName evidence="2">Uncharacterized protein</fullName>
    </submittedName>
</protein>
<feature type="region of interest" description="Disordered" evidence="1">
    <location>
        <begin position="31"/>
        <end position="65"/>
    </location>
</feature>
<comment type="caution">
    <text evidence="2">The sequence shown here is derived from an EMBL/GenBank/DDBJ whole genome shotgun (WGS) entry which is preliminary data.</text>
</comment>
<dbReference type="EMBL" id="NNAY01000740">
    <property type="protein sequence ID" value="OXU26744.1"/>
    <property type="molecule type" value="Genomic_DNA"/>
</dbReference>
<accession>A0A232F7B0</accession>
<reference evidence="2 3" key="1">
    <citation type="journal article" date="2017" name="Curr. Biol.">
        <title>The Evolution of Venom by Co-option of Single-Copy Genes.</title>
        <authorList>
            <person name="Martinson E.O."/>
            <person name="Mrinalini"/>
            <person name="Kelkar Y.D."/>
            <person name="Chang C.H."/>
            <person name="Werren J.H."/>
        </authorList>
    </citation>
    <scope>NUCLEOTIDE SEQUENCE [LARGE SCALE GENOMIC DNA]</scope>
    <source>
        <strain evidence="2 3">Alberta</strain>
        <tissue evidence="2">Whole body</tissue>
    </source>
</reference>
<evidence type="ECO:0000313" key="2">
    <source>
        <dbReference type="EMBL" id="OXU26744.1"/>
    </source>
</evidence>
<feature type="non-terminal residue" evidence="2">
    <location>
        <position position="1"/>
    </location>
</feature>
<dbReference type="AlphaFoldDB" id="A0A232F7B0"/>
<feature type="compositionally biased region" description="Low complexity" evidence="1">
    <location>
        <begin position="41"/>
        <end position="50"/>
    </location>
</feature>
<dbReference type="Proteomes" id="UP000215335">
    <property type="component" value="Unassembled WGS sequence"/>
</dbReference>
<gene>
    <name evidence="2" type="ORF">TSAR_000462</name>
</gene>
<evidence type="ECO:0000313" key="3">
    <source>
        <dbReference type="Proteomes" id="UP000215335"/>
    </source>
</evidence>
<name>A0A232F7B0_9HYME</name>
<keyword evidence="3" id="KW-1185">Reference proteome</keyword>